<keyword evidence="3" id="KW-1185">Reference proteome</keyword>
<dbReference type="STRING" id="561184.SAMN05216376_1302"/>
<dbReference type="Proteomes" id="UP000030960">
    <property type="component" value="Unassembled WGS sequence"/>
</dbReference>
<feature type="signal peptide" evidence="1">
    <location>
        <begin position="1"/>
        <end position="24"/>
    </location>
</feature>
<evidence type="ECO:0000256" key="1">
    <source>
        <dbReference type="SAM" id="SignalP"/>
    </source>
</evidence>
<gene>
    <name evidence="2" type="ORF">OA50_04072</name>
</gene>
<sequence>MMRGLARVFGQIVAVVLLAGPALAQVGTGPVPAHATTRSYGDGWTCDLGFQLTDGACVKLTLPANAYATGRSYGPGWSCLRGYAPSDTACIAITLPENAHLDRSGTRWRCDKEFTSKNGVCALER</sequence>
<evidence type="ECO:0000313" key="3">
    <source>
        <dbReference type="Proteomes" id="UP000030960"/>
    </source>
</evidence>
<dbReference type="AlphaFoldDB" id="A0A0B3S3M6"/>
<keyword evidence="1" id="KW-0732">Signal</keyword>
<evidence type="ECO:0000313" key="2">
    <source>
        <dbReference type="EMBL" id="KHQ51291.1"/>
    </source>
</evidence>
<evidence type="ECO:0008006" key="4">
    <source>
        <dbReference type="Google" id="ProtNLM"/>
    </source>
</evidence>
<organism evidence="2 3">
    <name type="scientific">Mameliella alba</name>
    <dbReference type="NCBI Taxonomy" id="561184"/>
    <lineage>
        <taxon>Bacteria</taxon>
        <taxon>Pseudomonadati</taxon>
        <taxon>Pseudomonadota</taxon>
        <taxon>Alphaproteobacteria</taxon>
        <taxon>Rhodobacterales</taxon>
        <taxon>Roseobacteraceae</taxon>
        <taxon>Mameliella</taxon>
    </lineage>
</organism>
<protein>
    <recommendedName>
        <fullName evidence="4">Secreted protein</fullName>
    </recommendedName>
</protein>
<dbReference type="Gene3D" id="2.10.25.10">
    <property type="entry name" value="Laminin"/>
    <property type="match status" value="3"/>
</dbReference>
<feature type="chain" id="PRO_5002098836" description="Secreted protein" evidence="1">
    <location>
        <begin position="25"/>
        <end position="125"/>
    </location>
</feature>
<reference evidence="2 3" key="1">
    <citation type="submission" date="2014-10" db="EMBL/GenBank/DDBJ databases">
        <title>Genome sequence of Ponticoccus sp. strain UMTAT08 isolated from clonal culture of toxic dinoflagellate Alexandrium tamiyavanichii.</title>
        <authorList>
            <person name="Gan H.Y."/>
            <person name="Muhd D.-D."/>
            <person name="Mohd Noor M.E."/>
            <person name="Yeong Y.S."/>
            <person name="Usup G."/>
        </authorList>
    </citation>
    <scope>NUCLEOTIDE SEQUENCE [LARGE SCALE GENOMIC DNA]</scope>
    <source>
        <strain evidence="2 3">UMTAT08</strain>
    </source>
</reference>
<comment type="caution">
    <text evidence="2">The sequence shown here is derived from an EMBL/GenBank/DDBJ whole genome shotgun (WGS) entry which is preliminary data.</text>
</comment>
<dbReference type="EMBL" id="JSUQ01000018">
    <property type="protein sequence ID" value="KHQ51291.1"/>
    <property type="molecule type" value="Genomic_DNA"/>
</dbReference>
<name>A0A0B3S3M6_9RHOB</name>
<accession>A0A0B3S3M6</accession>
<proteinExistence type="predicted"/>